<dbReference type="Pfam" id="PF12804">
    <property type="entry name" value="NTP_transf_3"/>
    <property type="match status" value="1"/>
</dbReference>
<protein>
    <submittedName>
        <fullName evidence="2">NTP transferase domain-containing protein</fullName>
    </submittedName>
</protein>
<keyword evidence="3" id="KW-1185">Reference proteome</keyword>
<organism evidence="2 3">
    <name type="scientific">Chengkuizengella axinellae</name>
    <dbReference type="NCBI Taxonomy" id="3064388"/>
    <lineage>
        <taxon>Bacteria</taxon>
        <taxon>Bacillati</taxon>
        <taxon>Bacillota</taxon>
        <taxon>Bacilli</taxon>
        <taxon>Bacillales</taxon>
        <taxon>Paenibacillaceae</taxon>
        <taxon>Chengkuizengella</taxon>
    </lineage>
</organism>
<comment type="caution">
    <text evidence="2">The sequence shown here is derived from an EMBL/GenBank/DDBJ whole genome shotgun (WGS) entry which is preliminary data.</text>
</comment>
<dbReference type="Gene3D" id="3.90.550.10">
    <property type="entry name" value="Spore Coat Polysaccharide Biosynthesis Protein SpsA, Chain A"/>
    <property type="match status" value="1"/>
</dbReference>
<evidence type="ECO:0000259" key="1">
    <source>
        <dbReference type="Pfam" id="PF12804"/>
    </source>
</evidence>
<dbReference type="CDD" id="cd04182">
    <property type="entry name" value="GT_2_like_f"/>
    <property type="match status" value="1"/>
</dbReference>
<accession>A0ABT9J3V0</accession>
<dbReference type="Proteomes" id="UP001231941">
    <property type="component" value="Unassembled WGS sequence"/>
</dbReference>
<dbReference type="PANTHER" id="PTHR43777:SF1">
    <property type="entry name" value="MOLYBDENUM COFACTOR CYTIDYLYLTRANSFERASE"/>
    <property type="match status" value="1"/>
</dbReference>
<dbReference type="SUPFAM" id="SSF53448">
    <property type="entry name" value="Nucleotide-diphospho-sugar transferases"/>
    <property type="match status" value="1"/>
</dbReference>
<evidence type="ECO:0000313" key="2">
    <source>
        <dbReference type="EMBL" id="MDP5276243.1"/>
    </source>
</evidence>
<dbReference type="InterPro" id="IPR025877">
    <property type="entry name" value="MobA-like_NTP_Trfase"/>
</dbReference>
<gene>
    <name evidence="2" type="ORF">Q5Y73_19275</name>
</gene>
<evidence type="ECO:0000313" key="3">
    <source>
        <dbReference type="Proteomes" id="UP001231941"/>
    </source>
</evidence>
<name>A0ABT9J3V0_9BACL</name>
<keyword evidence="2" id="KW-0808">Transferase</keyword>
<proteinExistence type="predicted"/>
<dbReference type="InterPro" id="IPR029044">
    <property type="entry name" value="Nucleotide-diphossugar_trans"/>
</dbReference>
<dbReference type="PANTHER" id="PTHR43777">
    <property type="entry name" value="MOLYBDENUM COFACTOR CYTIDYLYLTRANSFERASE"/>
    <property type="match status" value="1"/>
</dbReference>
<sequence length="214" mass="24299">MKNKQVIGIYLAAGKSSRMGCNKLKLPLDNYNETLGSIAFKVALHSSLDHLIVVTNEEDSLGWSSPTFLSAPYRSKWTHLRCKSSAEGQSGSIKCGLHKALELKPEAIMIMLADQPFITVEMINSIIDEYMNQKSAYFIASSYQNTIRPPILCSHKMFRLLMHLEGDKGARYILRKKEWREKGIVLHFENPIPFLDVDTIEDYLYANNIKGTLE</sequence>
<dbReference type="GO" id="GO:0016740">
    <property type="term" value="F:transferase activity"/>
    <property type="evidence" value="ECO:0007669"/>
    <property type="project" value="UniProtKB-KW"/>
</dbReference>
<dbReference type="RefSeq" id="WP_305993553.1">
    <property type="nucleotide sequence ID" value="NZ_JAVAMP010000013.1"/>
</dbReference>
<dbReference type="EMBL" id="JAVAMP010000013">
    <property type="protein sequence ID" value="MDP5276243.1"/>
    <property type="molecule type" value="Genomic_DNA"/>
</dbReference>
<feature type="domain" description="MobA-like NTP transferase" evidence="1">
    <location>
        <begin position="8"/>
        <end position="176"/>
    </location>
</feature>
<reference evidence="2 3" key="1">
    <citation type="submission" date="2023-08" db="EMBL/GenBank/DDBJ databases">
        <authorList>
            <person name="Park J.-S."/>
        </authorList>
    </citation>
    <scope>NUCLEOTIDE SEQUENCE [LARGE SCALE GENOMIC DNA]</scope>
    <source>
        <strain evidence="2 3">2205SS18-9</strain>
    </source>
</reference>